<dbReference type="EMBL" id="QFFF01000001">
    <property type="protein sequence ID" value="PWG03236.1"/>
    <property type="molecule type" value="Genomic_DNA"/>
</dbReference>
<feature type="transmembrane region" description="Helical" evidence="1">
    <location>
        <begin position="67"/>
        <end position="86"/>
    </location>
</feature>
<name>A0A2U2J4G5_9SPHN</name>
<keyword evidence="1" id="KW-1133">Transmembrane helix</keyword>
<dbReference type="RefSeq" id="WP_109271375.1">
    <property type="nucleotide sequence ID" value="NZ_QFFF01000001.1"/>
</dbReference>
<keyword evidence="3" id="KW-1185">Reference proteome</keyword>
<sequence length="90" mass="10401">MQEFFPTAVYLLCFLTSSACAYLLARNYKRTGARLLLWSALCFLFLAANNLLVILDLLVIRSIDFKFWRLWSSLAAVGILLFGFIWDLEE</sequence>
<feature type="transmembrane region" description="Helical" evidence="1">
    <location>
        <begin position="35"/>
        <end position="60"/>
    </location>
</feature>
<dbReference type="OrthoDB" id="5295794at2"/>
<dbReference type="AlphaFoldDB" id="A0A2U2J4G5"/>
<dbReference type="Proteomes" id="UP000245916">
    <property type="component" value="Unassembled WGS sequence"/>
</dbReference>
<keyword evidence="1" id="KW-0472">Membrane</keyword>
<organism evidence="2 3">
    <name type="scientific">Allosphingosinicella humi</name>
    <dbReference type="NCBI Taxonomy" id="2068657"/>
    <lineage>
        <taxon>Bacteria</taxon>
        <taxon>Pseudomonadati</taxon>
        <taxon>Pseudomonadota</taxon>
        <taxon>Alphaproteobacteria</taxon>
        <taxon>Sphingomonadales</taxon>
        <taxon>Sphingomonadaceae</taxon>
        <taxon>Allosphingosinicella</taxon>
    </lineage>
</organism>
<keyword evidence="1" id="KW-0812">Transmembrane</keyword>
<gene>
    <name evidence="2" type="ORF">DF286_10420</name>
</gene>
<evidence type="ECO:0000313" key="3">
    <source>
        <dbReference type="Proteomes" id="UP000245916"/>
    </source>
</evidence>
<dbReference type="InterPro" id="IPR046027">
    <property type="entry name" value="DUF5985"/>
</dbReference>
<evidence type="ECO:0000256" key="1">
    <source>
        <dbReference type="SAM" id="Phobius"/>
    </source>
</evidence>
<dbReference type="Pfam" id="PF19447">
    <property type="entry name" value="DUF5985"/>
    <property type="match status" value="1"/>
</dbReference>
<evidence type="ECO:0000313" key="2">
    <source>
        <dbReference type="EMBL" id="PWG03236.1"/>
    </source>
</evidence>
<protein>
    <submittedName>
        <fullName evidence="2">Uncharacterized protein</fullName>
    </submittedName>
</protein>
<accession>A0A2U2J4G5</accession>
<proteinExistence type="predicted"/>
<reference evidence="2 3" key="1">
    <citation type="submission" date="2018-05" db="EMBL/GenBank/DDBJ databases">
        <title>Genome of Sphingosinicella humi QZX222.</title>
        <authorList>
            <person name="Qiao Z."/>
            <person name="Wang G."/>
        </authorList>
    </citation>
    <scope>NUCLEOTIDE SEQUENCE [LARGE SCALE GENOMIC DNA]</scope>
    <source>
        <strain evidence="2 3">QZX222</strain>
    </source>
</reference>
<comment type="caution">
    <text evidence="2">The sequence shown here is derived from an EMBL/GenBank/DDBJ whole genome shotgun (WGS) entry which is preliminary data.</text>
</comment>